<evidence type="ECO:0000256" key="1">
    <source>
        <dbReference type="SAM" id="Phobius"/>
    </source>
</evidence>
<proteinExistence type="predicted"/>
<evidence type="ECO:0000313" key="2">
    <source>
        <dbReference type="EMBL" id="CDM70384.1"/>
    </source>
</evidence>
<keyword evidence="1" id="KW-1133">Transmembrane helix</keyword>
<dbReference type="AlphaFoldDB" id="W6S3A8"/>
<dbReference type="Proteomes" id="UP000019426">
    <property type="component" value="Chromosome M2/40_rep2"/>
</dbReference>
<dbReference type="STRING" id="1216932.CM240_3267"/>
<dbReference type="KEGG" id="clt:CM240_3267"/>
<feature type="transmembrane region" description="Helical" evidence="1">
    <location>
        <begin position="20"/>
        <end position="41"/>
    </location>
</feature>
<dbReference type="HOGENOM" id="CLU_1529978_0_0_9"/>
<reference evidence="2 3" key="1">
    <citation type="submission" date="2013-11" db="EMBL/GenBank/DDBJ databases">
        <title>Complete genome sequence of Clostridum sp. M2/40.</title>
        <authorList>
            <person name="Wibberg D."/>
            <person name="Puehler A."/>
            <person name="Schlueter A."/>
        </authorList>
    </citation>
    <scope>NUCLEOTIDE SEQUENCE [LARGE SCALE GENOMIC DNA]</scope>
    <source>
        <strain evidence="3">M2/40</strain>
    </source>
</reference>
<keyword evidence="1" id="KW-0472">Membrane</keyword>
<dbReference type="PATRIC" id="fig|1216932.3.peg.3240"/>
<organism evidence="2 3">
    <name type="scientific">Clostridium bornimense</name>
    <dbReference type="NCBI Taxonomy" id="1216932"/>
    <lineage>
        <taxon>Bacteria</taxon>
        <taxon>Bacillati</taxon>
        <taxon>Bacillota</taxon>
        <taxon>Clostridia</taxon>
        <taxon>Eubacteriales</taxon>
        <taxon>Clostridiaceae</taxon>
        <taxon>Clostridium</taxon>
    </lineage>
</organism>
<name>W6S3A8_9CLOT</name>
<dbReference type="RefSeq" id="WP_044040553.1">
    <property type="nucleotide sequence ID" value="NZ_HG917869.1"/>
</dbReference>
<dbReference type="EMBL" id="HG917869">
    <property type="protein sequence ID" value="CDM70384.1"/>
    <property type="molecule type" value="Genomic_DNA"/>
</dbReference>
<accession>W6S3A8</accession>
<evidence type="ECO:0000313" key="3">
    <source>
        <dbReference type="Proteomes" id="UP000019426"/>
    </source>
</evidence>
<gene>
    <name evidence="2" type="ORF">CM240_3267</name>
</gene>
<keyword evidence="1" id="KW-0812">Transmembrane</keyword>
<feature type="transmembrane region" description="Helical" evidence="1">
    <location>
        <begin position="61"/>
        <end position="79"/>
    </location>
</feature>
<sequence length="175" mass="20519">MKINYQLSKSQVMRLANYFITPSIISKLTILILSLILPIYIPIMCLLSEYSKSISLEISDIIDNILVLFISYWIIKKLLPFGLNLLYRKILNNTTYSYIFSVIYIEITETHIKYSNEYMEEIIDMTSIISIDEIYDFLIIKTNCRNNLFIPLDAIKDKDIFIHLITDKGNLENNN</sequence>
<protein>
    <submittedName>
        <fullName evidence="2">Putative membrane protein</fullName>
    </submittedName>
</protein>
<keyword evidence="3" id="KW-1185">Reference proteome</keyword>